<keyword evidence="7" id="KW-1185">Reference proteome</keyword>
<dbReference type="SMART" id="SM00477">
    <property type="entry name" value="NUC"/>
    <property type="match status" value="1"/>
</dbReference>
<dbReference type="SUPFAM" id="SSF54060">
    <property type="entry name" value="His-Me finger endonucleases"/>
    <property type="match status" value="1"/>
</dbReference>
<gene>
    <name evidence="6" type="ORF">DUE52_18030</name>
</gene>
<feature type="domain" description="ENPP1-3/EXOG-like endonuclease/phosphodiesterase" evidence="4">
    <location>
        <begin position="59"/>
        <end position="270"/>
    </location>
</feature>
<evidence type="ECO:0000256" key="3">
    <source>
        <dbReference type="SAM" id="SignalP"/>
    </source>
</evidence>
<dbReference type="InterPro" id="IPR044929">
    <property type="entry name" value="DNA/RNA_non-sp_Endonuclease_sf"/>
</dbReference>
<protein>
    <submittedName>
        <fullName evidence="6">DNA/RNA non-specific endonuclease</fullName>
    </submittedName>
</protein>
<dbReference type="Gene3D" id="3.40.570.10">
    <property type="entry name" value="Extracellular Endonuclease, subunit A"/>
    <property type="match status" value="1"/>
</dbReference>
<comment type="caution">
    <text evidence="6">The sequence shown here is derived from an EMBL/GenBank/DDBJ whole genome shotgun (WGS) entry which is preliminary data.</text>
</comment>
<keyword evidence="6" id="KW-0378">Hydrolase</keyword>
<dbReference type="EMBL" id="QOWE01000014">
    <property type="protein sequence ID" value="RCR68294.1"/>
    <property type="molecule type" value="Genomic_DNA"/>
</dbReference>
<evidence type="ECO:0000259" key="4">
    <source>
        <dbReference type="SMART" id="SM00477"/>
    </source>
</evidence>
<feature type="domain" description="DNA/RNA non-specific endonuclease/pyrophosphatase/phosphodiesterase" evidence="5">
    <location>
        <begin position="58"/>
        <end position="270"/>
    </location>
</feature>
<reference evidence="6 7" key="1">
    <citation type="submission" date="2018-07" db="EMBL/GenBank/DDBJ databases">
        <title>Genome analysis of Larkinella rosea.</title>
        <authorList>
            <person name="Zhou Z."/>
            <person name="Wang G."/>
        </authorList>
    </citation>
    <scope>NUCLEOTIDE SEQUENCE [LARGE SCALE GENOMIC DNA]</scope>
    <source>
        <strain evidence="7">zzj9</strain>
    </source>
</reference>
<dbReference type="Proteomes" id="UP000253383">
    <property type="component" value="Unassembled WGS sequence"/>
</dbReference>
<dbReference type="RefSeq" id="WP_114407425.1">
    <property type="nucleotide sequence ID" value="NZ_QOWE01000014.1"/>
</dbReference>
<name>A0A368JNR4_9BACT</name>
<dbReference type="Pfam" id="PF01223">
    <property type="entry name" value="Endonuclease_NS"/>
    <property type="match status" value="1"/>
</dbReference>
<organism evidence="6 7">
    <name type="scientific">Larkinella punicea</name>
    <dbReference type="NCBI Taxonomy" id="2315727"/>
    <lineage>
        <taxon>Bacteria</taxon>
        <taxon>Pseudomonadati</taxon>
        <taxon>Bacteroidota</taxon>
        <taxon>Cytophagia</taxon>
        <taxon>Cytophagales</taxon>
        <taxon>Spirosomataceae</taxon>
        <taxon>Larkinella</taxon>
    </lineage>
</organism>
<feature type="binding site" evidence="2">
    <location>
        <position position="153"/>
    </location>
    <ligand>
        <name>Mg(2+)</name>
        <dbReference type="ChEBI" id="CHEBI:18420"/>
        <note>catalytic</note>
    </ligand>
</feature>
<evidence type="ECO:0000259" key="5">
    <source>
        <dbReference type="SMART" id="SM00892"/>
    </source>
</evidence>
<feature type="signal peptide" evidence="3">
    <location>
        <begin position="1"/>
        <end position="24"/>
    </location>
</feature>
<feature type="chain" id="PRO_5016811885" evidence="3">
    <location>
        <begin position="25"/>
        <end position="293"/>
    </location>
</feature>
<dbReference type="InterPro" id="IPR040255">
    <property type="entry name" value="Non-specific_endonuclease"/>
</dbReference>
<dbReference type="PANTHER" id="PTHR13966:SF5">
    <property type="entry name" value="ENDONUCLEASE G, MITOCHONDRIAL"/>
    <property type="match status" value="1"/>
</dbReference>
<evidence type="ECO:0000256" key="1">
    <source>
        <dbReference type="PIRSR" id="PIRSR640255-1"/>
    </source>
</evidence>
<evidence type="ECO:0000313" key="6">
    <source>
        <dbReference type="EMBL" id="RCR68294.1"/>
    </source>
</evidence>
<dbReference type="SMART" id="SM00892">
    <property type="entry name" value="Endonuclease_NS"/>
    <property type="match status" value="1"/>
</dbReference>
<dbReference type="InterPro" id="IPR001604">
    <property type="entry name" value="Endo_G_ENPP1-like_dom"/>
</dbReference>
<keyword evidence="3" id="KW-0732">Signal</keyword>
<keyword evidence="6" id="KW-0540">Nuclease</keyword>
<evidence type="ECO:0000313" key="7">
    <source>
        <dbReference type="Proteomes" id="UP000253383"/>
    </source>
</evidence>
<evidence type="ECO:0000256" key="2">
    <source>
        <dbReference type="PIRSR" id="PIRSR640255-2"/>
    </source>
</evidence>
<proteinExistence type="predicted"/>
<dbReference type="GO" id="GO:0016787">
    <property type="term" value="F:hydrolase activity"/>
    <property type="evidence" value="ECO:0007669"/>
    <property type="project" value="InterPro"/>
</dbReference>
<dbReference type="CDD" id="cd00091">
    <property type="entry name" value="NUC"/>
    <property type="match status" value="1"/>
</dbReference>
<dbReference type="GO" id="GO:0003676">
    <property type="term" value="F:nucleic acid binding"/>
    <property type="evidence" value="ECO:0007669"/>
    <property type="project" value="InterPro"/>
</dbReference>
<dbReference type="GO" id="GO:0004519">
    <property type="term" value="F:endonuclease activity"/>
    <property type="evidence" value="ECO:0007669"/>
    <property type="project" value="UniProtKB-KW"/>
</dbReference>
<keyword evidence="6" id="KW-0255">Endonuclease</keyword>
<feature type="active site" description="Proton acceptor" evidence="1">
    <location>
        <position position="122"/>
    </location>
</feature>
<accession>A0A368JNR4</accession>
<dbReference type="GO" id="GO:0046872">
    <property type="term" value="F:metal ion binding"/>
    <property type="evidence" value="ECO:0007669"/>
    <property type="project" value="UniProtKB-KW"/>
</dbReference>
<dbReference type="InterPro" id="IPR044925">
    <property type="entry name" value="His-Me_finger_sf"/>
</dbReference>
<sequence>MNRIPVYLLSAVFFLLVPVACKKADQPGPDTSIPTRDANLALGNPSNAGTQENNYLIERPTYVLSYNRSTGIANWCSWHSSAAWKGSATRYSGNFIPDQTLPAGWYQVRHDDYTLSGFDRGHLCPSDDRDSTAEENRTTFFMTNIVPQAPRHNRESWNLLEGYTRKLIADGNEAYIIAGTHGKGGIGDNGEAVTLADGKVTVPSALWKVIVVLPVGSDDLGRINAQTRVIAVFIPNTNAFGEKPWSDYRVSVDEIERLTGYDLLANVPDAVEREIEAQADKVTVSGMYLYSDW</sequence>
<dbReference type="OrthoDB" id="9811262at2"/>
<dbReference type="PANTHER" id="PTHR13966">
    <property type="entry name" value="ENDONUCLEASE RELATED"/>
    <property type="match status" value="1"/>
</dbReference>
<keyword evidence="2" id="KW-0479">Metal-binding</keyword>
<dbReference type="InterPro" id="IPR020821">
    <property type="entry name" value="ENPP1-3/EXOG-like_nuc-like"/>
</dbReference>
<dbReference type="AlphaFoldDB" id="A0A368JNR4"/>